<keyword evidence="2" id="KW-1185">Reference proteome</keyword>
<dbReference type="Proteomes" id="UP000192448">
    <property type="component" value="Unassembled WGS sequence"/>
</dbReference>
<comment type="caution">
    <text evidence="1">The sequence shown here is derived from an EMBL/GenBank/DDBJ whole genome shotgun (WGS) entry which is preliminary data.</text>
</comment>
<protein>
    <submittedName>
        <fullName evidence="1">Uncharacterized protein</fullName>
    </submittedName>
</protein>
<accession>A0A1X0B8U5</accession>
<evidence type="ECO:0000313" key="1">
    <source>
        <dbReference type="EMBL" id="ORA38713.1"/>
    </source>
</evidence>
<dbReference type="RefSeq" id="WP_083161166.1">
    <property type="nucleotide sequence ID" value="NZ_MVHF01000003.1"/>
</dbReference>
<gene>
    <name evidence="1" type="ORF">BST13_04855</name>
</gene>
<dbReference type="STRING" id="1927124.BST13_04855"/>
<evidence type="ECO:0000313" key="2">
    <source>
        <dbReference type="Proteomes" id="UP000192448"/>
    </source>
</evidence>
<dbReference type="AlphaFoldDB" id="A0A1X0B8U5"/>
<proteinExistence type="predicted"/>
<dbReference type="EMBL" id="MVHF01000003">
    <property type="protein sequence ID" value="ORA38713.1"/>
    <property type="molecule type" value="Genomic_DNA"/>
</dbReference>
<organism evidence="1 2">
    <name type="scientific">Mycobacterium aquaticum</name>
    <dbReference type="NCBI Taxonomy" id="1927124"/>
    <lineage>
        <taxon>Bacteria</taxon>
        <taxon>Bacillati</taxon>
        <taxon>Actinomycetota</taxon>
        <taxon>Actinomycetes</taxon>
        <taxon>Mycobacteriales</taxon>
        <taxon>Mycobacteriaceae</taxon>
        <taxon>Mycobacterium</taxon>
    </lineage>
</organism>
<sequence>MTTTLTPLAELLDQVSTFDMVCELLSRPSVDIDDFCQRVGVADVDGLLVRAREIDAERTAAR</sequence>
<name>A0A1X0B8U5_9MYCO</name>
<reference evidence="1 2" key="1">
    <citation type="submission" date="2017-02" db="EMBL/GenBank/DDBJ databases">
        <title>The new phylogeny of genus Mycobacterium.</title>
        <authorList>
            <person name="Tortoli E."/>
            <person name="Trovato A."/>
            <person name="Cirillo D.M."/>
        </authorList>
    </citation>
    <scope>NUCLEOTIDE SEQUENCE [LARGE SCALE GENOMIC DNA]</scope>
    <source>
        <strain evidence="1 2">RW6</strain>
    </source>
</reference>